<feature type="compositionally biased region" description="Basic and acidic residues" evidence="5">
    <location>
        <begin position="567"/>
        <end position="582"/>
    </location>
</feature>
<feature type="compositionally biased region" description="Polar residues" evidence="5">
    <location>
        <begin position="468"/>
        <end position="480"/>
    </location>
</feature>
<feature type="compositionally biased region" description="Basic and acidic residues" evidence="5">
    <location>
        <begin position="726"/>
        <end position="741"/>
    </location>
</feature>
<feature type="region of interest" description="Disordered" evidence="5">
    <location>
        <begin position="594"/>
        <end position="615"/>
    </location>
</feature>
<dbReference type="GO" id="GO:0016314">
    <property type="term" value="F:phosphatidylinositol-3,4,5-trisphosphate 3-phosphatase activity"/>
    <property type="evidence" value="ECO:0007669"/>
    <property type="project" value="TreeGrafter"/>
</dbReference>
<dbReference type="InterPro" id="IPR029023">
    <property type="entry name" value="Tensin_phosphatase"/>
</dbReference>
<dbReference type="Pfam" id="PF00412">
    <property type="entry name" value="LIM"/>
    <property type="match status" value="1"/>
</dbReference>
<evidence type="ECO:0000256" key="3">
    <source>
        <dbReference type="ARBA" id="ARBA00022833"/>
    </source>
</evidence>
<feature type="compositionally biased region" description="Polar residues" evidence="5">
    <location>
        <begin position="786"/>
        <end position="804"/>
    </location>
</feature>
<feature type="domain" description="LIM zinc-binding" evidence="6">
    <location>
        <begin position="285"/>
        <end position="344"/>
    </location>
</feature>
<keyword evidence="4" id="KW-0440">LIM domain</keyword>
<dbReference type="InterPro" id="IPR014020">
    <property type="entry name" value="Tensin_C2-dom"/>
</dbReference>
<dbReference type="PANTHER" id="PTHR12305:SF60">
    <property type="entry name" value="PHOSPHATIDYLINOSITOL 3,4,5-TRISPHOSPHATE 3-PHOSPHATASE TPTE2-RELATED"/>
    <property type="match status" value="1"/>
</dbReference>
<feature type="domain" description="Tyrosine specific protein phosphatases" evidence="7">
    <location>
        <begin position="3"/>
        <end position="74"/>
    </location>
</feature>
<keyword evidence="2" id="KW-0378">Hydrolase</keyword>
<dbReference type="Gene3D" id="2.10.110.10">
    <property type="entry name" value="Cysteine Rich Protein"/>
    <property type="match status" value="1"/>
</dbReference>
<feature type="compositionally biased region" description="Low complexity" evidence="5">
    <location>
        <begin position="486"/>
        <end position="504"/>
    </location>
</feature>
<dbReference type="GO" id="GO:0005829">
    <property type="term" value="C:cytosol"/>
    <property type="evidence" value="ECO:0007669"/>
    <property type="project" value="TreeGrafter"/>
</dbReference>
<dbReference type="AlphaFoldDB" id="A0A6B2KXV1"/>
<feature type="domain" description="Phosphatase tensin-type" evidence="8">
    <location>
        <begin position="1"/>
        <end position="86"/>
    </location>
</feature>
<dbReference type="InterPro" id="IPR000387">
    <property type="entry name" value="Tyr_Pase_dom"/>
</dbReference>
<evidence type="ECO:0000256" key="4">
    <source>
        <dbReference type="PROSITE-ProRule" id="PRU00125"/>
    </source>
</evidence>
<evidence type="ECO:0000259" key="6">
    <source>
        <dbReference type="PROSITE" id="PS50023"/>
    </source>
</evidence>
<protein>
    <recommendedName>
        <fullName evidence="11">Phosphatidylinositol-3,4,5-trisphosphate 3-phosphatase</fullName>
    </recommendedName>
</protein>
<dbReference type="CDD" id="cd08368">
    <property type="entry name" value="LIM"/>
    <property type="match status" value="1"/>
</dbReference>
<dbReference type="PROSITE" id="PS00383">
    <property type="entry name" value="TYR_PHOSPHATASE_1"/>
    <property type="match status" value="1"/>
</dbReference>
<proteinExistence type="predicted"/>
<accession>A0A6B2KXV1</accession>
<evidence type="ECO:0000259" key="9">
    <source>
        <dbReference type="PROSITE" id="PS51182"/>
    </source>
</evidence>
<evidence type="ECO:0000256" key="1">
    <source>
        <dbReference type="ARBA" id="ARBA00022723"/>
    </source>
</evidence>
<evidence type="ECO:0008006" key="11">
    <source>
        <dbReference type="Google" id="ProtNLM"/>
    </source>
</evidence>
<dbReference type="PROSITE" id="PS50056">
    <property type="entry name" value="TYR_PHOSPHATASE_2"/>
    <property type="match status" value="1"/>
</dbReference>
<dbReference type="InterPro" id="IPR001781">
    <property type="entry name" value="Znf_LIM"/>
</dbReference>
<dbReference type="PROSITE" id="PS50023">
    <property type="entry name" value="LIM_DOMAIN_2"/>
    <property type="match status" value="1"/>
</dbReference>
<keyword evidence="1 4" id="KW-0479">Metal-binding</keyword>
<sequence length="838" mass="92993">MIRQFCEDVNNWFTESLDTVAVIHCRDGRGRTGLMIACYLIFSGRCQTAPQALHKFDWRRAQDGKGVTLPSQRRYVHYWEKLILAQSILSPEEFYDLFGRIRNYKISSIVLKNHIFGKSHPKIHLLDIAGGQAYSITDEKEDNTKNNPGVIFYPIPDLELTGDTVLKFFEKENSNLIFSYAFHPAFLEMTSGADLSSYKVHKSDLDGPTRLFPVDFSMEITVRPVQKTSFNLPAKLGLNRISTPNVQGLEDNARSVLSDLQDDEDNDGYDEIVLHDNSNQSGPTKICSLCGKPISSSPREANNKHFHEQCLKCSICRKLIKDKDFAVVSDRLVCVLCIAAPEKEEHQDYAVIFTPTTIPGSDFIGVATQKVSSARLVKEAMKSNQKTTTIRYGVINGKEHTLSPPITSTLRSKELESMLESLKTQEIYPSHEPSNRVVPALRARTEDPVIHSKNGPLDTEQDHKGPLSPTSTNWSKTTPQKVIPVNRSTSNSPNPTPSTKPLTNIVWSSPSRNLPPPPVLSGSPSPTSPRPTSPRNIASLPNLQATVDITSPRREEKNAKIVTTPKNTEKSPLDSSDEGKIEKVEQRERGWSFTPRKPTLTKLSPNPLDDPLEHPSQNQKIIQQEGKAISRSTSNPVSHHVVPKLSRDHLPPLNTSLPTPMSPRDKSVTFDQTNPVGGTTTNDPSVPFQKYTHGNNRKSGLAIGHGHGVGLPVINPTAIKSPRSAELTREEGAHGEIKSPRFAEVAAIKSPRTTDPKLAHLPTPRHHLENTHNQDVNFDPNPPKTSQPVKNVSSHRISGLQNIRSPREAPHLESTPSARALVSYESLLSLMDELLEDN</sequence>
<dbReference type="EMBL" id="GIBP01000502">
    <property type="protein sequence ID" value="NDV29471.1"/>
    <property type="molecule type" value="Transcribed_RNA"/>
</dbReference>
<dbReference type="SUPFAM" id="SSF52799">
    <property type="entry name" value="(Phosphotyrosine protein) phosphatases II"/>
    <property type="match status" value="1"/>
</dbReference>
<reference evidence="10" key="1">
    <citation type="journal article" date="2020" name="J. Eukaryot. Microbiol.">
        <title>De novo Sequencing, Assembly and Annotation of the Transcriptome for the Free-Living Testate Amoeba Arcella intermedia.</title>
        <authorList>
            <person name="Ribeiro G.M."/>
            <person name="Porfirio-Sousa A.L."/>
            <person name="Maurer-Alcala X.X."/>
            <person name="Katz L.A."/>
            <person name="Lahr D.J.G."/>
        </authorList>
    </citation>
    <scope>NUCLEOTIDE SEQUENCE</scope>
</reference>
<feature type="compositionally biased region" description="Polar residues" evidence="5">
    <location>
        <begin position="539"/>
        <end position="549"/>
    </location>
</feature>
<dbReference type="InterPro" id="IPR016130">
    <property type="entry name" value="Tyr_Pase_AS"/>
</dbReference>
<evidence type="ECO:0000259" key="7">
    <source>
        <dbReference type="PROSITE" id="PS50056"/>
    </source>
</evidence>
<dbReference type="PANTHER" id="PTHR12305">
    <property type="entry name" value="PHOSPHATASE WITH HOMOLOGY TO TENSIN"/>
    <property type="match status" value="1"/>
</dbReference>
<dbReference type="InterPro" id="IPR057023">
    <property type="entry name" value="PTP-SAK"/>
</dbReference>
<dbReference type="GO" id="GO:0046872">
    <property type="term" value="F:metal ion binding"/>
    <property type="evidence" value="ECO:0007669"/>
    <property type="project" value="UniProtKB-KW"/>
</dbReference>
<feature type="domain" description="C2 tensin-type" evidence="9">
    <location>
        <begin position="107"/>
        <end position="225"/>
    </location>
</feature>
<evidence type="ECO:0000256" key="2">
    <source>
        <dbReference type="ARBA" id="ARBA00022801"/>
    </source>
</evidence>
<dbReference type="PROSITE" id="PS00478">
    <property type="entry name" value="LIM_DOMAIN_1"/>
    <property type="match status" value="1"/>
</dbReference>
<name>A0A6B2KXV1_9EUKA</name>
<dbReference type="InterPro" id="IPR029021">
    <property type="entry name" value="Prot-tyrosine_phosphatase-like"/>
</dbReference>
<evidence type="ECO:0000259" key="8">
    <source>
        <dbReference type="PROSITE" id="PS51181"/>
    </source>
</evidence>
<dbReference type="Gene3D" id="3.90.190.10">
    <property type="entry name" value="Protein tyrosine phosphatase superfamily"/>
    <property type="match status" value="1"/>
</dbReference>
<dbReference type="PROSITE" id="PS51181">
    <property type="entry name" value="PPASE_TENSIN"/>
    <property type="match status" value="1"/>
</dbReference>
<evidence type="ECO:0000313" key="10">
    <source>
        <dbReference type="EMBL" id="NDV29471.1"/>
    </source>
</evidence>
<dbReference type="Pfam" id="PF22784">
    <property type="entry name" value="PTP-SAK"/>
    <property type="match status" value="1"/>
</dbReference>
<dbReference type="SMART" id="SM00132">
    <property type="entry name" value="LIM"/>
    <property type="match status" value="1"/>
</dbReference>
<feature type="region of interest" description="Disordered" evidence="5">
    <location>
        <begin position="630"/>
        <end position="652"/>
    </location>
</feature>
<keyword evidence="3 4" id="KW-0862">Zinc</keyword>
<dbReference type="InterPro" id="IPR051281">
    <property type="entry name" value="Dual-spec_lipid-protein_phosph"/>
</dbReference>
<evidence type="ECO:0000256" key="5">
    <source>
        <dbReference type="SAM" id="MobiDB-lite"/>
    </source>
</evidence>
<dbReference type="PROSITE" id="PS51182">
    <property type="entry name" value="C2_TENSIN"/>
    <property type="match status" value="1"/>
</dbReference>
<organism evidence="10">
    <name type="scientific">Arcella intermedia</name>
    <dbReference type="NCBI Taxonomy" id="1963864"/>
    <lineage>
        <taxon>Eukaryota</taxon>
        <taxon>Amoebozoa</taxon>
        <taxon>Tubulinea</taxon>
        <taxon>Elardia</taxon>
        <taxon>Arcellinida</taxon>
        <taxon>Sphaerothecina</taxon>
        <taxon>Arcellidae</taxon>
        <taxon>Arcella</taxon>
    </lineage>
</organism>
<feature type="region of interest" description="Disordered" evidence="5">
    <location>
        <begin position="723"/>
        <end position="817"/>
    </location>
</feature>
<feature type="region of interest" description="Disordered" evidence="5">
    <location>
        <begin position="446"/>
        <end position="582"/>
    </location>
</feature>